<reference evidence="2 3" key="1">
    <citation type="submission" date="2017-07" db="EMBL/GenBank/DDBJ databases">
        <title>An improved, manually edited Actinidia chinensis var. chinensis (kiwifruit) genome highlights the challenges associated with draft genomes and gene prediction in plants.</title>
        <authorList>
            <person name="Pilkington S."/>
            <person name="Crowhurst R."/>
            <person name="Hilario E."/>
            <person name="Nardozza S."/>
            <person name="Fraser L."/>
            <person name="Peng Y."/>
            <person name="Gunaseelan K."/>
            <person name="Simpson R."/>
            <person name="Tahir J."/>
            <person name="Deroles S."/>
            <person name="Templeton K."/>
            <person name="Luo Z."/>
            <person name="Davy M."/>
            <person name="Cheng C."/>
            <person name="Mcneilage M."/>
            <person name="Scaglione D."/>
            <person name="Liu Y."/>
            <person name="Zhang Q."/>
            <person name="Datson P."/>
            <person name="De Silva N."/>
            <person name="Gardiner S."/>
            <person name="Bassett H."/>
            <person name="Chagne D."/>
            <person name="Mccallum J."/>
            <person name="Dzierzon H."/>
            <person name="Deng C."/>
            <person name="Wang Y.-Y."/>
            <person name="Barron N."/>
            <person name="Manako K."/>
            <person name="Bowen J."/>
            <person name="Foster T."/>
            <person name="Erridge Z."/>
            <person name="Tiffin H."/>
            <person name="Waite C."/>
            <person name="Davies K."/>
            <person name="Grierson E."/>
            <person name="Laing W."/>
            <person name="Kirk R."/>
            <person name="Chen X."/>
            <person name="Wood M."/>
            <person name="Montefiori M."/>
            <person name="Brummell D."/>
            <person name="Schwinn K."/>
            <person name="Catanach A."/>
            <person name="Fullerton C."/>
            <person name="Li D."/>
            <person name="Meiyalaghan S."/>
            <person name="Nieuwenhuizen N."/>
            <person name="Read N."/>
            <person name="Prakash R."/>
            <person name="Hunter D."/>
            <person name="Zhang H."/>
            <person name="Mckenzie M."/>
            <person name="Knabel M."/>
            <person name="Harris A."/>
            <person name="Allan A."/>
            <person name="Chen A."/>
            <person name="Janssen B."/>
            <person name="Plunkett B."/>
            <person name="Dwamena C."/>
            <person name="Voogd C."/>
            <person name="Leif D."/>
            <person name="Lafferty D."/>
            <person name="Souleyre E."/>
            <person name="Varkonyi-Gasic E."/>
            <person name="Gambi F."/>
            <person name="Hanley J."/>
            <person name="Yao J.-L."/>
            <person name="Cheung J."/>
            <person name="David K."/>
            <person name="Warren B."/>
            <person name="Marsh K."/>
            <person name="Snowden K."/>
            <person name="Lin-Wang K."/>
            <person name="Brian L."/>
            <person name="Martinez-Sanchez M."/>
            <person name="Wang M."/>
            <person name="Ileperuma N."/>
            <person name="Macnee N."/>
            <person name="Campin R."/>
            <person name="Mcatee P."/>
            <person name="Drummond R."/>
            <person name="Espley R."/>
            <person name="Ireland H."/>
            <person name="Wu R."/>
            <person name="Atkinson R."/>
            <person name="Karunairetnam S."/>
            <person name="Bulley S."/>
            <person name="Chunkath S."/>
            <person name="Hanley Z."/>
            <person name="Storey R."/>
            <person name="Thrimawithana A."/>
            <person name="Thomson S."/>
            <person name="David C."/>
            <person name="Testolin R."/>
        </authorList>
    </citation>
    <scope>NUCLEOTIDE SEQUENCE [LARGE SCALE GENOMIC DNA]</scope>
    <source>
        <strain evidence="3">cv. Red5</strain>
        <tissue evidence="2">Young leaf</tissue>
    </source>
</reference>
<gene>
    <name evidence="2" type="ORF">CEY00_Acc10016</name>
</gene>
<dbReference type="PANTHER" id="PTHR34836">
    <property type="entry name" value="OS06G0188250 PROTEIN"/>
    <property type="match status" value="1"/>
</dbReference>
<reference evidence="3" key="2">
    <citation type="journal article" date="2018" name="BMC Genomics">
        <title>A manually annotated Actinidia chinensis var. chinensis (kiwifruit) genome highlights the challenges associated with draft genomes and gene prediction in plants.</title>
        <authorList>
            <person name="Pilkington S.M."/>
            <person name="Crowhurst R."/>
            <person name="Hilario E."/>
            <person name="Nardozza S."/>
            <person name="Fraser L."/>
            <person name="Peng Y."/>
            <person name="Gunaseelan K."/>
            <person name="Simpson R."/>
            <person name="Tahir J."/>
            <person name="Deroles S.C."/>
            <person name="Templeton K."/>
            <person name="Luo Z."/>
            <person name="Davy M."/>
            <person name="Cheng C."/>
            <person name="McNeilage M."/>
            <person name="Scaglione D."/>
            <person name="Liu Y."/>
            <person name="Zhang Q."/>
            <person name="Datson P."/>
            <person name="De Silva N."/>
            <person name="Gardiner S.E."/>
            <person name="Bassett H."/>
            <person name="Chagne D."/>
            <person name="McCallum J."/>
            <person name="Dzierzon H."/>
            <person name="Deng C."/>
            <person name="Wang Y.Y."/>
            <person name="Barron L."/>
            <person name="Manako K."/>
            <person name="Bowen J."/>
            <person name="Foster T.M."/>
            <person name="Erridge Z.A."/>
            <person name="Tiffin H."/>
            <person name="Waite C.N."/>
            <person name="Davies K.M."/>
            <person name="Grierson E.P."/>
            <person name="Laing W.A."/>
            <person name="Kirk R."/>
            <person name="Chen X."/>
            <person name="Wood M."/>
            <person name="Montefiori M."/>
            <person name="Brummell D.A."/>
            <person name="Schwinn K.E."/>
            <person name="Catanach A."/>
            <person name="Fullerton C."/>
            <person name="Li D."/>
            <person name="Meiyalaghan S."/>
            <person name="Nieuwenhuizen N."/>
            <person name="Read N."/>
            <person name="Prakash R."/>
            <person name="Hunter D."/>
            <person name="Zhang H."/>
            <person name="McKenzie M."/>
            <person name="Knabel M."/>
            <person name="Harris A."/>
            <person name="Allan A.C."/>
            <person name="Gleave A."/>
            <person name="Chen A."/>
            <person name="Janssen B.J."/>
            <person name="Plunkett B."/>
            <person name="Ampomah-Dwamena C."/>
            <person name="Voogd C."/>
            <person name="Leif D."/>
            <person name="Lafferty D."/>
            <person name="Souleyre E.J.F."/>
            <person name="Varkonyi-Gasic E."/>
            <person name="Gambi F."/>
            <person name="Hanley J."/>
            <person name="Yao J.L."/>
            <person name="Cheung J."/>
            <person name="David K.M."/>
            <person name="Warren B."/>
            <person name="Marsh K."/>
            <person name="Snowden K.C."/>
            <person name="Lin-Wang K."/>
            <person name="Brian L."/>
            <person name="Martinez-Sanchez M."/>
            <person name="Wang M."/>
            <person name="Ileperuma N."/>
            <person name="Macnee N."/>
            <person name="Campin R."/>
            <person name="McAtee P."/>
            <person name="Drummond R.S.M."/>
            <person name="Espley R.V."/>
            <person name="Ireland H.S."/>
            <person name="Wu R."/>
            <person name="Atkinson R.G."/>
            <person name="Karunairetnam S."/>
            <person name="Bulley S."/>
            <person name="Chunkath S."/>
            <person name="Hanley Z."/>
            <person name="Storey R."/>
            <person name="Thrimawithana A.H."/>
            <person name="Thomson S."/>
            <person name="David C."/>
            <person name="Testolin R."/>
            <person name="Huang H."/>
            <person name="Hellens R.P."/>
            <person name="Schaffer R.J."/>
        </authorList>
    </citation>
    <scope>NUCLEOTIDE SEQUENCE [LARGE SCALE GENOMIC DNA]</scope>
    <source>
        <strain evidence="3">cv. Red5</strain>
    </source>
</reference>
<name>A0A2R6R4Q1_ACTCC</name>
<comment type="caution">
    <text evidence="2">The sequence shown here is derived from an EMBL/GenBank/DDBJ whole genome shotgun (WGS) entry which is preliminary data.</text>
</comment>
<keyword evidence="2" id="KW-0675">Receptor</keyword>
<keyword evidence="1" id="KW-0732">Signal</keyword>
<accession>A0A2R6R4Q1</accession>
<dbReference type="EMBL" id="NKQK01000009">
    <property type="protein sequence ID" value="PSS20977.1"/>
    <property type="molecule type" value="Genomic_DNA"/>
</dbReference>
<dbReference type="PANTHER" id="PTHR34836:SF1">
    <property type="entry name" value="OS09G0428600 PROTEIN"/>
    <property type="match status" value="1"/>
</dbReference>
<evidence type="ECO:0000313" key="2">
    <source>
        <dbReference type="EMBL" id="PSS20977.1"/>
    </source>
</evidence>
<dbReference type="InParanoid" id="A0A2R6R4Q1"/>
<keyword evidence="3" id="KW-1185">Reference proteome</keyword>
<feature type="signal peptide" evidence="1">
    <location>
        <begin position="1"/>
        <end position="21"/>
    </location>
</feature>
<dbReference type="OrthoDB" id="1751005at2759"/>
<dbReference type="AlphaFoldDB" id="A0A2R6R4Q1"/>
<organism evidence="2 3">
    <name type="scientific">Actinidia chinensis var. chinensis</name>
    <name type="common">Chinese soft-hair kiwi</name>
    <dbReference type="NCBI Taxonomy" id="1590841"/>
    <lineage>
        <taxon>Eukaryota</taxon>
        <taxon>Viridiplantae</taxon>
        <taxon>Streptophyta</taxon>
        <taxon>Embryophyta</taxon>
        <taxon>Tracheophyta</taxon>
        <taxon>Spermatophyta</taxon>
        <taxon>Magnoliopsida</taxon>
        <taxon>eudicotyledons</taxon>
        <taxon>Gunneridae</taxon>
        <taxon>Pentapetalae</taxon>
        <taxon>asterids</taxon>
        <taxon>Ericales</taxon>
        <taxon>Actinidiaceae</taxon>
        <taxon>Actinidia</taxon>
    </lineage>
</organism>
<proteinExistence type="predicted"/>
<evidence type="ECO:0000256" key="1">
    <source>
        <dbReference type="SAM" id="SignalP"/>
    </source>
</evidence>
<dbReference type="InterPro" id="IPR015683">
    <property type="entry name" value="Ionotropic_Glu_rcpt"/>
</dbReference>
<dbReference type="STRING" id="1590841.A0A2R6R4Q1"/>
<sequence>MKGVFSPFFILFILSLKMGMALENRTTTIPVNVGVVLDMDQWMGKMGLSCISMALSDFYASHDYYKTRLVLNTRDSKNDVVGAAAAGREIRGARRQVHVARQMANHAQGYAGGARRTSYADVVKRNQNSQTTVKAEQEGNG</sequence>
<evidence type="ECO:0000313" key="3">
    <source>
        <dbReference type="Proteomes" id="UP000241394"/>
    </source>
</evidence>
<dbReference type="Gramene" id="PSS20977">
    <property type="protein sequence ID" value="PSS20977"/>
    <property type="gene ID" value="CEY00_Acc10016"/>
</dbReference>
<feature type="chain" id="PRO_5015313840" evidence="1">
    <location>
        <begin position="22"/>
        <end position="141"/>
    </location>
</feature>
<protein>
    <submittedName>
        <fullName evidence="2">Glutamate receptor 2.1 like</fullName>
    </submittedName>
</protein>
<dbReference type="Proteomes" id="UP000241394">
    <property type="component" value="Chromosome LG9"/>
</dbReference>